<name>A0ABU6UMV1_9FABA</name>
<dbReference type="Proteomes" id="UP001341840">
    <property type="component" value="Unassembled WGS sequence"/>
</dbReference>
<organism evidence="1 2">
    <name type="scientific">Stylosanthes scabra</name>
    <dbReference type="NCBI Taxonomy" id="79078"/>
    <lineage>
        <taxon>Eukaryota</taxon>
        <taxon>Viridiplantae</taxon>
        <taxon>Streptophyta</taxon>
        <taxon>Embryophyta</taxon>
        <taxon>Tracheophyta</taxon>
        <taxon>Spermatophyta</taxon>
        <taxon>Magnoliopsida</taxon>
        <taxon>eudicotyledons</taxon>
        <taxon>Gunneridae</taxon>
        <taxon>Pentapetalae</taxon>
        <taxon>rosids</taxon>
        <taxon>fabids</taxon>
        <taxon>Fabales</taxon>
        <taxon>Fabaceae</taxon>
        <taxon>Papilionoideae</taxon>
        <taxon>50 kb inversion clade</taxon>
        <taxon>dalbergioids sensu lato</taxon>
        <taxon>Dalbergieae</taxon>
        <taxon>Pterocarpus clade</taxon>
        <taxon>Stylosanthes</taxon>
    </lineage>
</organism>
<sequence>MSLFQLFSPHVNVRTYKWAMWTHGQRKSQSFEVLMRMHEQAVRTHKLDRNSPETLLGTCVDTRRDHAAARCPVFSLLASFHESIAPNVFLSLSYAILNR</sequence>
<dbReference type="EMBL" id="JASCZI010121623">
    <property type="protein sequence ID" value="MED6162441.1"/>
    <property type="molecule type" value="Genomic_DNA"/>
</dbReference>
<proteinExistence type="predicted"/>
<evidence type="ECO:0000313" key="1">
    <source>
        <dbReference type="EMBL" id="MED6162441.1"/>
    </source>
</evidence>
<reference evidence="1 2" key="1">
    <citation type="journal article" date="2023" name="Plants (Basel)">
        <title>Bridging the Gap: Combining Genomics and Transcriptomics Approaches to Understand Stylosanthes scabra, an Orphan Legume from the Brazilian Caatinga.</title>
        <authorList>
            <person name="Ferreira-Neto J.R.C."/>
            <person name="da Silva M.D."/>
            <person name="Binneck E."/>
            <person name="de Melo N.F."/>
            <person name="da Silva R.H."/>
            <person name="de Melo A.L.T.M."/>
            <person name="Pandolfi V."/>
            <person name="Bustamante F.O."/>
            <person name="Brasileiro-Vidal A.C."/>
            <person name="Benko-Iseppon A.M."/>
        </authorList>
    </citation>
    <scope>NUCLEOTIDE SEQUENCE [LARGE SCALE GENOMIC DNA]</scope>
    <source>
        <tissue evidence="1">Leaves</tissue>
    </source>
</reference>
<protein>
    <submittedName>
        <fullName evidence="1">Uncharacterized protein</fullName>
    </submittedName>
</protein>
<gene>
    <name evidence="1" type="ORF">PIB30_070471</name>
</gene>
<comment type="caution">
    <text evidence="1">The sequence shown here is derived from an EMBL/GenBank/DDBJ whole genome shotgun (WGS) entry which is preliminary data.</text>
</comment>
<keyword evidence="2" id="KW-1185">Reference proteome</keyword>
<accession>A0ABU6UMV1</accession>
<evidence type="ECO:0000313" key="2">
    <source>
        <dbReference type="Proteomes" id="UP001341840"/>
    </source>
</evidence>